<evidence type="ECO:0000313" key="2">
    <source>
        <dbReference type="EMBL" id="OSJ33386.1"/>
    </source>
</evidence>
<gene>
    <name evidence="2" type="ORF">BST63_05575</name>
</gene>
<protein>
    <recommendedName>
        <fullName evidence="1">Peptidase S74 domain-containing protein</fullName>
    </recommendedName>
</protein>
<name>A0ABX3X8T5_9BRAD</name>
<evidence type="ECO:0000313" key="3">
    <source>
        <dbReference type="Proteomes" id="UP000193884"/>
    </source>
</evidence>
<evidence type="ECO:0000259" key="1">
    <source>
        <dbReference type="Pfam" id="PF13884"/>
    </source>
</evidence>
<comment type="caution">
    <text evidence="2">The sequence shown here is derived from an EMBL/GenBank/DDBJ whole genome shotgun (WGS) entry which is preliminary data.</text>
</comment>
<dbReference type="EMBL" id="NAFK01000135">
    <property type="protein sequence ID" value="OSJ33386.1"/>
    <property type="molecule type" value="Genomic_DNA"/>
</dbReference>
<dbReference type="Pfam" id="PF13884">
    <property type="entry name" value="Peptidase_S74"/>
    <property type="match status" value="1"/>
</dbReference>
<feature type="domain" description="Peptidase S74" evidence="1">
    <location>
        <begin position="9"/>
        <end position="58"/>
    </location>
</feature>
<proteinExistence type="predicted"/>
<organism evidence="2 3">
    <name type="scientific">Bradyrhizobium canariense</name>
    <dbReference type="NCBI Taxonomy" id="255045"/>
    <lineage>
        <taxon>Bacteria</taxon>
        <taxon>Pseudomonadati</taxon>
        <taxon>Pseudomonadota</taxon>
        <taxon>Alphaproteobacteria</taxon>
        <taxon>Hyphomicrobiales</taxon>
        <taxon>Nitrobacteraceae</taxon>
        <taxon>Bradyrhizobium</taxon>
    </lineage>
</organism>
<accession>A0ABX3X8T5</accession>
<dbReference type="Proteomes" id="UP000193884">
    <property type="component" value="Unassembled WGS sequence"/>
</dbReference>
<dbReference type="InterPro" id="IPR030392">
    <property type="entry name" value="S74_ICA"/>
</dbReference>
<dbReference type="RefSeq" id="WP_143273810.1">
    <property type="nucleotide sequence ID" value="NZ_NAFJ01000118.1"/>
</dbReference>
<feature type="non-terminal residue" evidence="2">
    <location>
        <position position="1"/>
    </location>
</feature>
<keyword evidence="3" id="KW-1185">Reference proteome</keyword>
<sequence length="95" mass="10334">GGGGGGRRSDIALKHDVVLLGHLANGLGYYRFSYIGSDKAYVGVIAQEVQEVKPEAVTRGADGYLRVYYEKLGLKFRTYRDWLAGGATIPVQVMP</sequence>
<reference evidence="2 3" key="1">
    <citation type="submission" date="2017-03" db="EMBL/GenBank/DDBJ databases">
        <title>Whole genome sequences of fourteen strains of Bradyrhizobium canariense and one strain of Bradyrhizobium japonicum isolated from Lupinus (Papilionoideae: Genisteae) species in Algeria.</title>
        <authorList>
            <person name="Crovadore J."/>
            <person name="Chekireb D."/>
            <person name="Brachmann A."/>
            <person name="Chablais R."/>
            <person name="Cochard B."/>
            <person name="Lefort F."/>
        </authorList>
    </citation>
    <scope>NUCLEOTIDE SEQUENCE [LARGE SCALE GENOMIC DNA]</scope>
    <source>
        <strain evidence="2 3">UBMAN05</strain>
    </source>
</reference>